<comment type="subcellular location">
    <subcellularLocation>
        <location evidence="7">Cytoplasm</location>
    </subcellularLocation>
</comment>
<dbReference type="EMBL" id="SOJK01000190">
    <property type="protein sequence ID" value="TET44942.1"/>
    <property type="molecule type" value="Genomic_DNA"/>
</dbReference>
<dbReference type="InterPro" id="IPR015413">
    <property type="entry name" value="Methionyl/Leucyl_tRNA_Synth"/>
</dbReference>
<comment type="similarity">
    <text evidence="7">Belongs to the class-I aminoacyl-tRNA synthetase family. MetG type 2A subfamily.</text>
</comment>
<evidence type="ECO:0000256" key="7">
    <source>
        <dbReference type="HAMAP-Rule" id="MF_01228"/>
    </source>
</evidence>
<feature type="binding site" evidence="7">
    <location>
        <position position="130"/>
    </location>
    <ligand>
        <name>Zn(2+)</name>
        <dbReference type="ChEBI" id="CHEBI:29105"/>
    </ligand>
</feature>
<dbReference type="InterPro" id="IPR023457">
    <property type="entry name" value="Met-tRNA_synth_2"/>
</dbReference>
<comment type="caution">
    <text evidence="7">Lacks conserved residue(s) required for the propagation of feature annotation.</text>
</comment>
<keyword evidence="3 7" id="KW-0547">Nucleotide-binding</keyword>
<dbReference type="GO" id="GO:0005524">
    <property type="term" value="F:ATP binding"/>
    <property type="evidence" value="ECO:0007669"/>
    <property type="project" value="UniProtKB-UniRule"/>
</dbReference>
<comment type="caution">
    <text evidence="10">The sequence shown here is derived from an EMBL/GenBank/DDBJ whole genome shotgun (WGS) entry which is preliminary data.</text>
</comment>
<protein>
    <recommendedName>
        <fullName evidence="7">Methionine--tRNA ligase</fullName>
        <ecNumber evidence="7">6.1.1.10</ecNumber>
    </recommendedName>
    <alternativeName>
        <fullName evidence="7">Methionyl-tRNA synthetase</fullName>
        <shortName evidence="7">MetRS</shortName>
    </alternativeName>
</protein>
<evidence type="ECO:0000256" key="1">
    <source>
        <dbReference type="ARBA" id="ARBA00003314"/>
    </source>
</evidence>
<dbReference type="NCBIfam" id="TIGR00398">
    <property type="entry name" value="metG"/>
    <property type="match status" value="1"/>
</dbReference>
<dbReference type="Pfam" id="PF09334">
    <property type="entry name" value="tRNA-synt_1g"/>
    <property type="match status" value="2"/>
</dbReference>
<dbReference type="Pfam" id="PF19303">
    <property type="entry name" value="Anticodon_3"/>
    <property type="match status" value="1"/>
</dbReference>
<feature type="binding site" evidence="7">
    <location>
        <position position="127"/>
    </location>
    <ligand>
        <name>Zn(2+)</name>
        <dbReference type="ChEBI" id="CHEBI:29105"/>
    </ligand>
</feature>
<feature type="short sequence motif" description="'HIGH' region" evidence="7">
    <location>
        <begin position="12"/>
        <end position="22"/>
    </location>
</feature>
<dbReference type="InterPro" id="IPR041872">
    <property type="entry name" value="Anticodon_Met"/>
</dbReference>
<dbReference type="Proteomes" id="UP000320679">
    <property type="component" value="Unassembled WGS sequence"/>
</dbReference>
<dbReference type="SUPFAM" id="SSF52374">
    <property type="entry name" value="Nucleotidylyl transferase"/>
    <property type="match status" value="1"/>
</dbReference>
<comment type="catalytic activity">
    <reaction evidence="7">
        <text>tRNA(Met) + L-methionine + ATP = L-methionyl-tRNA(Met) + AMP + diphosphate</text>
        <dbReference type="Rhea" id="RHEA:13481"/>
        <dbReference type="Rhea" id="RHEA-COMP:9667"/>
        <dbReference type="Rhea" id="RHEA-COMP:9698"/>
        <dbReference type="ChEBI" id="CHEBI:30616"/>
        <dbReference type="ChEBI" id="CHEBI:33019"/>
        <dbReference type="ChEBI" id="CHEBI:57844"/>
        <dbReference type="ChEBI" id="CHEBI:78442"/>
        <dbReference type="ChEBI" id="CHEBI:78530"/>
        <dbReference type="ChEBI" id="CHEBI:456215"/>
        <dbReference type="EC" id="6.1.1.10"/>
    </reaction>
</comment>
<dbReference type="AlphaFoldDB" id="A0A523UQY6"/>
<gene>
    <name evidence="7 10" type="primary">metG</name>
    <name evidence="10" type="ORF">E3J59_04470</name>
</gene>
<dbReference type="PANTHER" id="PTHR43326">
    <property type="entry name" value="METHIONYL-TRNA SYNTHETASE"/>
    <property type="match status" value="1"/>
</dbReference>
<comment type="function">
    <text evidence="1 7">Is required not only for elongation of protein synthesis but also for the initiation of all mRNA translation through initiator tRNA(fMet) aminoacylation.</text>
</comment>
<evidence type="ECO:0000256" key="6">
    <source>
        <dbReference type="ARBA" id="ARBA00023146"/>
    </source>
</evidence>
<feature type="domain" description="Methionyl/Leucyl tRNA synthetase" evidence="8">
    <location>
        <begin position="155"/>
        <end position="358"/>
    </location>
</feature>
<dbReference type="NCBIfam" id="NF008900">
    <property type="entry name" value="PRK12267.1"/>
    <property type="match status" value="1"/>
</dbReference>
<keyword evidence="5 7" id="KW-0648">Protein biosynthesis</keyword>
<dbReference type="PRINTS" id="PR01041">
    <property type="entry name" value="TRNASYNTHMET"/>
</dbReference>
<dbReference type="FunFam" id="2.170.220.10:FF:000002">
    <property type="entry name" value="Methionine--tRNA ligase"/>
    <property type="match status" value="1"/>
</dbReference>
<comment type="cofactor">
    <cofactor evidence="7">
        <name>Zn(2+)</name>
        <dbReference type="ChEBI" id="CHEBI:29105"/>
    </cofactor>
    <text evidence="7">Binds 1 zinc ion per subunit.</text>
</comment>
<keyword evidence="2 7" id="KW-0436">Ligase</keyword>
<dbReference type="GO" id="GO:0046872">
    <property type="term" value="F:metal ion binding"/>
    <property type="evidence" value="ECO:0007669"/>
    <property type="project" value="UniProtKB-KW"/>
</dbReference>
<dbReference type="InterPro" id="IPR009080">
    <property type="entry name" value="tRNAsynth_Ia_anticodon-bd"/>
</dbReference>
<sequence length="508" mass="58680">MRKRFYLTTPLYYVNDVPHIGHTYTTVAADVLARYKRLRGYEVFFLTGTDEHGDKILEAARKKGTTPIELANQVVSRFQTLWKTLNISNDDFLRTTQERHIKVVKEVFLKLYEQDDIYKGTYEGWYCTPCETFWLESQLEGKRVCPECRQVVKKVKEEAYLFRLSRYQERLLEHLEKNPEFVLPPTRKNEVVEFIRGGLRDLSVTRLRLPWGIRCPVDEKHAIYVWVDALLNYISALGYPSDSRFLSFWPANVQLVGKDILKFHAIIWPALLMALGVEPPRLVFAHGWWKMREEKMSKSKGNVVDPAPLIKDYGADALRYFLLREVPFGEDGSFSSSLFVKRVNSDLANDLGNLLNRTVPLVIRFCGGRVPHPQDGNSAGFEDLTKNTLGRLDQLMDRLSFSEALSGVWQMVKAANLYIDRSAPWRLAKEKEKQKELHTVLYNLLEVLRILALILFPFIPSSAQKIWEEIGMEGNLDSQILEARDIWGNLAPGRKVKKGPPLFPRIED</sequence>
<evidence type="ECO:0000259" key="9">
    <source>
        <dbReference type="Pfam" id="PF19303"/>
    </source>
</evidence>
<dbReference type="GO" id="GO:0004825">
    <property type="term" value="F:methionine-tRNA ligase activity"/>
    <property type="evidence" value="ECO:0007669"/>
    <property type="project" value="UniProtKB-UniRule"/>
</dbReference>
<reference evidence="10 11" key="1">
    <citation type="submission" date="2019-03" db="EMBL/GenBank/DDBJ databases">
        <title>Metabolic potential of uncultured bacteria and archaea associated with petroleum seepage in deep-sea sediments.</title>
        <authorList>
            <person name="Dong X."/>
            <person name="Hubert C."/>
        </authorList>
    </citation>
    <scope>NUCLEOTIDE SEQUENCE [LARGE SCALE GENOMIC DNA]</scope>
    <source>
        <strain evidence="10">E29_bin78</strain>
    </source>
</reference>
<dbReference type="InterPro" id="IPR014758">
    <property type="entry name" value="Met-tRNA_synth"/>
</dbReference>
<evidence type="ECO:0000256" key="3">
    <source>
        <dbReference type="ARBA" id="ARBA00022741"/>
    </source>
</evidence>
<evidence type="ECO:0000313" key="10">
    <source>
        <dbReference type="EMBL" id="TET44942.1"/>
    </source>
</evidence>
<dbReference type="HAMAP" id="MF_01228">
    <property type="entry name" value="Met_tRNA_synth_type2"/>
    <property type="match status" value="1"/>
</dbReference>
<dbReference type="InterPro" id="IPR033911">
    <property type="entry name" value="MetRS_core"/>
</dbReference>
<dbReference type="SUPFAM" id="SSF47323">
    <property type="entry name" value="Anticodon-binding domain of a subclass of class I aminoacyl-tRNA synthetases"/>
    <property type="match status" value="1"/>
</dbReference>
<proteinExistence type="inferred from homology"/>
<accession>A0A523UQY6</accession>
<evidence type="ECO:0000256" key="2">
    <source>
        <dbReference type="ARBA" id="ARBA00022598"/>
    </source>
</evidence>
<dbReference type="Gene3D" id="1.10.730.10">
    <property type="entry name" value="Isoleucyl-tRNA Synthetase, Domain 1"/>
    <property type="match status" value="1"/>
</dbReference>
<name>A0A523UQY6_UNCAE</name>
<feature type="binding site" evidence="7">
    <location>
        <position position="148"/>
    </location>
    <ligand>
        <name>Zn(2+)</name>
        <dbReference type="ChEBI" id="CHEBI:29105"/>
    </ligand>
</feature>
<dbReference type="Gene3D" id="2.170.220.10">
    <property type="match status" value="1"/>
</dbReference>
<dbReference type="PANTHER" id="PTHR43326:SF1">
    <property type="entry name" value="METHIONINE--TRNA LIGASE, MITOCHONDRIAL"/>
    <property type="match status" value="1"/>
</dbReference>
<dbReference type="CDD" id="cd00814">
    <property type="entry name" value="MetRS_core"/>
    <property type="match status" value="1"/>
</dbReference>
<evidence type="ECO:0000256" key="5">
    <source>
        <dbReference type="ARBA" id="ARBA00022917"/>
    </source>
</evidence>
<feature type="domain" description="Methionyl-tRNA synthetase anticodon-binding" evidence="9">
    <location>
        <begin position="386"/>
        <end position="508"/>
    </location>
</feature>
<keyword evidence="7" id="KW-0862">Zinc</keyword>
<evidence type="ECO:0000256" key="4">
    <source>
        <dbReference type="ARBA" id="ARBA00022840"/>
    </source>
</evidence>
<keyword evidence="4 7" id="KW-0067">ATP-binding</keyword>
<feature type="short sequence motif" description="'KMSKS' region" evidence="7">
    <location>
        <begin position="295"/>
        <end position="299"/>
    </location>
</feature>
<organism evidence="10 11">
    <name type="scientific">Aerophobetes bacterium</name>
    <dbReference type="NCBI Taxonomy" id="2030807"/>
    <lineage>
        <taxon>Bacteria</taxon>
        <taxon>Candidatus Aerophobota</taxon>
    </lineage>
</organism>
<comment type="subunit">
    <text evidence="7">Monomer.</text>
</comment>
<evidence type="ECO:0000313" key="11">
    <source>
        <dbReference type="Proteomes" id="UP000320679"/>
    </source>
</evidence>
<dbReference type="EC" id="6.1.1.10" evidence="7"/>
<dbReference type="GO" id="GO:0006431">
    <property type="term" value="P:methionyl-tRNA aminoacylation"/>
    <property type="evidence" value="ECO:0007669"/>
    <property type="project" value="UniProtKB-UniRule"/>
</dbReference>
<keyword evidence="6 7" id="KW-0030">Aminoacyl-tRNA synthetase</keyword>
<dbReference type="GO" id="GO:0005737">
    <property type="term" value="C:cytoplasm"/>
    <property type="evidence" value="ECO:0007669"/>
    <property type="project" value="UniProtKB-SubCell"/>
</dbReference>
<feature type="binding site" evidence="7">
    <location>
        <position position="145"/>
    </location>
    <ligand>
        <name>Zn(2+)</name>
        <dbReference type="ChEBI" id="CHEBI:29105"/>
    </ligand>
</feature>
<dbReference type="InterPro" id="IPR014729">
    <property type="entry name" value="Rossmann-like_a/b/a_fold"/>
</dbReference>
<dbReference type="Gene3D" id="3.40.50.620">
    <property type="entry name" value="HUPs"/>
    <property type="match status" value="1"/>
</dbReference>
<keyword evidence="7" id="KW-0963">Cytoplasm</keyword>
<keyword evidence="7" id="KW-0479">Metal-binding</keyword>
<feature type="domain" description="Methionyl/Leucyl tRNA synthetase" evidence="8">
    <location>
        <begin position="6"/>
        <end position="150"/>
    </location>
</feature>
<dbReference type="CDD" id="cd07957">
    <property type="entry name" value="Anticodon_Ia_Met"/>
    <property type="match status" value="1"/>
</dbReference>
<evidence type="ECO:0000259" key="8">
    <source>
        <dbReference type="Pfam" id="PF09334"/>
    </source>
</evidence>